<dbReference type="EMBL" id="EQ973801">
    <property type="protein sequence ID" value="EEF46338.1"/>
    <property type="molecule type" value="Genomic_DNA"/>
</dbReference>
<dbReference type="InParanoid" id="B9RQ99"/>
<evidence type="ECO:0000313" key="1">
    <source>
        <dbReference type="EMBL" id="EEF46338.1"/>
    </source>
</evidence>
<name>B9RQ99_RICCO</name>
<protein>
    <submittedName>
        <fullName evidence="1">Uncharacterized protein</fullName>
    </submittedName>
</protein>
<dbReference type="AlphaFoldDB" id="B9RQ99"/>
<dbReference type="Proteomes" id="UP000008311">
    <property type="component" value="Unassembled WGS sequence"/>
</dbReference>
<sequence>MALPKLGAQVPNWIKGLIARGQAVPSKFTELLGDQVYMRNYSIFEGLRWNSRHYLRGTCGGVSWATGCLP</sequence>
<reference evidence="2" key="1">
    <citation type="journal article" date="2010" name="Nat. Biotechnol.">
        <title>Draft genome sequence of the oilseed species Ricinus communis.</title>
        <authorList>
            <person name="Chan A.P."/>
            <person name="Crabtree J."/>
            <person name="Zhao Q."/>
            <person name="Lorenzi H."/>
            <person name="Orvis J."/>
            <person name="Puiu D."/>
            <person name="Melake-Berhan A."/>
            <person name="Jones K.M."/>
            <person name="Redman J."/>
            <person name="Chen G."/>
            <person name="Cahoon E.B."/>
            <person name="Gedil M."/>
            <person name="Stanke M."/>
            <person name="Haas B.J."/>
            <person name="Wortman J.R."/>
            <person name="Fraser-Liggett C.M."/>
            <person name="Ravel J."/>
            <person name="Rabinowicz P.D."/>
        </authorList>
    </citation>
    <scope>NUCLEOTIDE SEQUENCE [LARGE SCALE GENOMIC DNA]</scope>
    <source>
        <strain evidence="2">cv. Hale</strain>
    </source>
</reference>
<organism evidence="1 2">
    <name type="scientific">Ricinus communis</name>
    <name type="common">Castor bean</name>
    <dbReference type="NCBI Taxonomy" id="3988"/>
    <lineage>
        <taxon>Eukaryota</taxon>
        <taxon>Viridiplantae</taxon>
        <taxon>Streptophyta</taxon>
        <taxon>Embryophyta</taxon>
        <taxon>Tracheophyta</taxon>
        <taxon>Spermatophyta</taxon>
        <taxon>Magnoliopsida</taxon>
        <taxon>eudicotyledons</taxon>
        <taxon>Gunneridae</taxon>
        <taxon>Pentapetalae</taxon>
        <taxon>rosids</taxon>
        <taxon>fabids</taxon>
        <taxon>Malpighiales</taxon>
        <taxon>Euphorbiaceae</taxon>
        <taxon>Acalyphoideae</taxon>
        <taxon>Acalypheae</taxon>
        <taxon>Ricinus</taxon>
    </lineage>
</organism>
<accession>B9RQ99</accession>
<evidence type="ECO:0000313" key="2">
    <source>
        <dbReference type="Proteomes" id="UP000008311"/>
    </source>
</evidence>
<gene>
    <name evidence="1" type="ORF">RCOM_1486970</name>
</gene>
<proteinExistence type="predicted"/>
<keyword evidence="2" id="KW-1185">Reference proteome</keyword>